<keyword evidence="3" id="KW-1185">Reference proteome</keyword>
<dbReference type="Proteomes" id="UP000623687">
    <property type="component" value="Unassembled WGS sequence"/>
</dbReference>
<accession>A0A8H7DTR4</accession>
<feature type="compositionally biased region" description="Polar residues" evidence="1">
    <location>
        <begin position="157"/>
        <end position="169"/>
    </location>
</feature>
<name>A0A8H7DTR4_PLEOS</name>
<dbReference type="GeneID" id="59375877"/>
<comment type="caution">
    <text evidence="2">The sequence shown here is derived from an EMBL/GenBank/DDBJ whole genome shotgun (WGS) entry which is preliminary data.</text>
</comment>
<protein>
    <submittedName>
        <fullName evidence="2">Uncharacterized protein</fullName>
    </submittedName>
</protein>
<organism evidence="2 3">
    <name type="scientific">Pleurotus ostreatus</name>
    <name type="common">Oyster mushroom</name>
    <name type="synonym">White-rot fungus</name>
    <dbReference type="NCBI Taxonomy" id="5322"/>
    <lineage>
        <taxon>Eukaryota</taxon>
        <taxon>Fungi</taxon>
        <taxon>Dikarya</taxon>
        <taxon>Basidiomycota</taxon>
        <taxon>Agaricomycotina</taxon>
        <taxon>Agaricomycetes</taxon>
        <taxon>Agaricomycetidae</taxon>
        <taxon>Agaricales</taxon>
        <taxon>Pleurotineae</taxon>
        <taxon>Pleurotaceae</taxon>
        <taxon>Pleurotus</taxon>
    </lineage>
</organism>
<feature type="region of interest" description="Disordered" evidence="1">
    <location>
        <begin position="20"/>
        <end position="44"/>
    </location>
</feature>
<reference evidence="2" key="1">
    <citation type="submission" date="2019-07" db="EMBL/GenBank/DDBJ databases">
        <authorList>
            <person name="Palmer J.M."/>
        </authorList>
    </citation>
    <scope>NUCLEOTIDE SEQUENCE</scope>
    <source>
        <strain evidence="2">PC9</strain>
    </source>
</reference>
<sequence>MVMNSPLYPCEDATKFRQGLPSFLNSKSPTAMTDAKQSKRRKTAAAYYRRNQDELREKARQRMSRLRANDAIKSEEARDKAAASKRASQAKYREGHRDILRAKAVRRRVSKKILAAFISAFPPVAAVAEAHESADEGVSDNEYSDVSDSGYLGDGNPSGSEGESEAADQTTFGVRGHVAKATPMLPNTFGVAEQMEVPRWLKKRNLPRCPLSDISNEEW</sequence>
<feature type="region of interest" description="Disordered" evidence="1">
    <location>
        <begin position="132"/>
        <end position="169"/>
    </location>
</feature>
<dbReference type="AlphaFoldDB" id="A0A8H7DTR4"/>
<gene>
    <name evidence="2" type="ORF">PC9H_006059</name>
</gene>
<feature type="region of interest" description="Disordered" evidence="1">
    <location>
        <begin position="68"/>
        <end position="92"/>
    </location>
</feature>
<dbReference type="RefSeq" id="XP_036631632.1">
    <property type="nucleotide sequence ID" value="XM_036775613.1"/>
</dbReference>
<evidence type="ECO:0000313" key="3">
    <source>
        <dbReference type="Proteomes" id="UP000623687"/>
    </source>
</evidence>
<evidence type="ECO:0000256" key="1">
    <source>
        <dbReference type="SAM" id="MobiDB-lite"/>
    </source>
</evidence>
<feature type="compositionally biased region" description="Acidic residues" evidence="1">
    <location>
        <begin position="135"/>
        <end position="145"/>
    </location>
</feature>
<proteinExistence type="predicted"/>
<dbReference type="VEuPathDB" id="FungiDB:PC9H_006059"/>
<evidence type="ECO:0000313" key="2">
    <source>
        <dbReference type="EMBL" id="KAF7430354.1"/>
    </source>
</evidence>
<dbReference type="EMBL" id="JACETU010000004">
    <property type="protein sequence ID" value="KAF7430354.1"/>
    <property type="molecule type" value="Genomic_DNA"/>
</dbReference>
<feature type="compositionally biased region" description="Basic and acidic residues" evidence="1">
    <location>
        <begin position="68"/>
        <end position="82"/>
    </location>
</feature>